<dbReference type="EMBL" id="BPLR01002834">
    <property type="protein sequence ID" value="GIX78385.1"/>
    <property type="molecule type" value="Genomic_DNA"/>
</dbReference>
<evidence type="ECO:0000256" key="1">
    <source>
        <dbReference type="SAM" id="MobiDB-lite"/>
    </source>
</evidence>
<feature type="region of interest" description="Disordered" evidence="1">
    <location>
        <begin position="1"/>
        <end position="58"/>
    </location>
</feature>
<protein>
    <submittedName>
        <fullName evidence="2">Uncharacterized protein</fullName>
    </submittedName>
</protein>
<dbReference type="Proteomes" id="UP001054945">
    <property type="component" value="Unassembled WGS sequence"/>
</dbReference>
<accession>A0AAV4N0U7</accession>
<dbReference type="AlphaFoldDB" id="A0AAV4N0U7"/>
<comment type="caution">
    <text evidence="2">The sequence shown here is derived from an EMBL/GenBank/DDBJ whole genome shotgun (WGS) entry which is preliminary data.</text>
</comment>
<gene>
    <name evidence="2" type="ORF">CEXT_48601</name>
</gene>
<evidence type="ECO:0000313" key="2">
    <source>
        <dbReference type="EMBL" id="GIX78385.1"/>
    </source>
</evidence>
<proteinExistence type="predicted"/>
<feature type="compositionally biased region" description="Basic and acidic residues" evidence="1">
    <location>
        <begin position="1"/>
        <end position="22"/>
    </location>
</feature>
<keyword evidence="3" id="KW-1185">Reference proteome</keyword>
<organism evidence="2 3">
    <name type="scientific">Caerostris extrusa</name>
    <name type="common">Bark spider</name>
    <name type="synonym">Caerostris bankana</name>
    <dbReference type="NCBI Taxonomy" id="172846"/>
    <lineage>
        <taxon>Eukaryota</taxon>
        <taxon>Metazoa</taxon>
        <taxon>Ecdysozoa</taxon>
        <taxon>Arthropoda</taxon>
        <taxon>Chelicerata</taxon>
        <taxon>Arachnida</taxon>
        <taxon>Araneae</taxon>
        <taxon>Araneomorphae</taxon>
        <taxon>Entelegynae</taxon>
        <taxon>Araneoidea</taxon>
        <taxon>Araneidae</taxon>
        <taxon>Caerostris</taxon>
    </lineage>
</organism>
<sequence>MFGSVDIRESVPRLEGSRREEGGGNAEGRSVRNLSTPHARDSATWVTSSSHAAKDSGKERLPHCACLVDTQNEFSKSQLFHSVNTAIVELFKFPKVPSMEILDISDTLMMRYQPDDKRIIAD</sequence>
<reference evidence="2 3" key="1">
    <citation type="submission" date="2021-06" db="EMBL/GenBank/DDBJ databases">
        <title>Caerostris extrusa draft genome.</title>
        <authorList>
            <person name="Kono N."/>
            <person name="Arakawa K."/>
        </authorList>
    </citation>
    <scope>NUCLEOTIDE SEQUENCE [LARGE SCALE GENOMIC DNA]</scope>
</reference>
<name>A0AAV4N0U7_CAEEX</name>
<evidence type="ECO:0000313" key="3">
    <source>
        <dbReference type="Proteomes" id="UP001054945"/>
    </source>
</evidence>